<keyword evidence="4" id="KW-1185">Reference proteome</keyword>
<feature type="chain" id="PRO_5045953646" description="Bacterial Ig-like domain-containing protein" evidence="1">
    <location>
        <begin position="30"/>
        <end position="492"/>
    </location>
</feature>
<name>A0ABS5DXX4_9BURK</name>
<dbReference type="Gene3D" id="2.60.120.430">
    <property type="entry name" value="Galactose-binding lectin"/>
    <property type="match status" value="1"/>
</dbReference>
<proteinExistence type="predicted"/>
<dbReference type="PROSITE" id="PS51257">
    <property type="entry name" value="PROKAR_LIPOPROTEIN"/>
    <property type="match status" value="1"/>
</dbReference>
<dbReference type="RefSeq" id="WP_210809311.1">
    <property type="nucleotide sequence ID" value="NZ_JAGQDG010000004.1"/>
</dbReference>
<evidence type="ECO:0000259" key="2">
    <source>
        <dbReference type="Pfam" id="PF19078"/>
    </source>
</evidence>
<dbReference type="Proteomes" id="UP000672097">
    <property type="component" value="Unassembled WGS sequence"/>
</dbReference>
<gene>
    <name evidence="3" type="ORF">KAK11_11750</name>
</gene>
<evidence type="ECO:0000256" key="1">
    <source>
        <dbReference type="SAM" id="SignalP"/>
    </source>
</evidence>
<feature type="signal peptide" evidence="1">
    <location>
        <begin position="1"/>
        <end position="29"/>
    </location>
</feature>
<evidence type="ECO:0000313" key="3">
    <source>
        <dbReference type="EMBL" id="MBQ0936002.1"/>
    </source>
</evidence>
<protein>
    <recommendedName>
        <fullName evidence="2">Bacterial Ig-like domain-containing protein</fullName>
    </recommendedName>
</protein>
<reference evidence="3 4" key="1">
    <citation type="submission" date="2021-04" db="EMBL/GenBank/DDBJ databases">
        <title>The genome sequence of type strain Ideonella paludis KCTC 32238.</title>
        <authorList>
            <person name="Liu Y."/>
        </authorList>
    </citation>
    <scope>NUCLEOTIDE SEQUENCE [LARGE SCALE GENOMIC DNA]</scope>
    <source>
        <strain evidence="3 4">KCTC 32238</strain>
    </source>
</reference>
<accession>A0ABS5DXX4</accession>
<dbReference type="Pfam" id="PF19078">
    <property type="entry name" value="Big_12"/>
    <property type="match status" value="1"/>
</dbReference>
<feature type="domain" description="Bacterial Ig-like" evidence="2">
    <location>
        <begin position="40"/>
        <end position="135"/>
    </location>
</feature>
<dbReference type="EMBL" id="JAGQDG010000004">
    <property type="protein sequence ID" value="MBQ0936002.1"/>
    <property type="molecule type" value="Genomic_DNA"/>
</dbReference>
<comment type="caution">
    <text evidence="3">The sequence shown here is derived from an EMBL/GenBank/DDBJ whole genome shotgun (WGS) entry which is preliminary data.</text>
</comment>
<evidence type="ECO:0000313" key="4">
    <source>
        <dbReference type="Proteomes" id="UP000672097"/>
    </source>
</evidence>
<dbReference type="InterPro" id="IPR044048">
    <property type="entry name" value="Big_12"/>
</dbReference>
<keyword evidence="1" id="KW-0732">Signal</keyword>
<organism evidence="3 4">
    <name type="scientific">Ideonella paludis</name>
    <dbReference type="NCBI Taxonomy" id="1233411"/>
    <lineage>
        <taxon>Bacteria</taxon>
        <taxon>Pseudomonadati</taxon>
        <taxon>Pseudomonadota</taxon>
        <taxon>Betaproteobacteria</taxon>
        <taxon>Burkholderiales</taxon>
        <taxon>Sphaerotilaceae</taxon>
        <taxon>Ideonella</taxon>
    </lineage>
</organism>
<sequence length="492" mass="50252">MNKTLHRFAPTATALAAALLLSACGGGDAEAPPTPTPPADSTAPTVAITDNVSDATATGPVTFTFTFSESVGTSFTADDVVVTGGTKGTFTTVSTTQATLVVTPTANNAGTLDVSVAAGKFADAANNANTAAASATQAYNTVPPVTKTTLVSFDETTAPTFAGFGGAEDATIVADPTNAANKVARVLKAAGAELWAGTTVAICPSNSLVTLPFSDANKTMTARVWSPDANTVVRLKVENAGDGTKSVETEATTAEAGTWQTLTFNFANQATGTAALDLATTYNKASIFFAFGKTGAQNGGDKVYFMDDLTFVGSSFQVACPTPPASVFPVSFDNTAVTYTLTGFGGAEDSAVVVDPTNAANKVGRATKSNTAELWAGTTISTGANFTLDTIPFTATKTSMTLRVWSPTAGIPVRLKVEDAADGTRSVETEATTTVANGWQTLTFNFANQATGTAALNLSYTYNKASVFFNFGTTGANGGGGTFYFDDLAFVN</sequence>